<evidence type="ECO:0000256" key="1">
    <source>
        <dbReference type="SAM" id="MobiDB-lite"/>
    </source>
</evidence>
<dbReference type="EMBL" id="BAABLP010000004">
    <property type="protein sequence ID" value="GAA4748886.1"/>
    <property type="molecule type" value="Genomic_DNA"/>
</dbReference>
<proteinExistence type="predicted"/>
<name>A0ABP8Z8K6_9MICO</name>
<keyword evidence="3" id="KW-1185">Reference proteome</keyword>
<feature type="region of interest" description="Disordered" evidence="1">
    <location>
        <begin position="30"/>
        <end position="78"/>
    </location>
</feature>
<reference evidence="3" key="1">
    <citation type="journal article" date="2019" name="Int. J. Syst. Evol. Microbiol.">
        <title>The Global Catalogue of Microorganisms (GCM) 10K type strain sequencing project: providing services to taxonomists for standard genome sequencing and annotation.</title>
        <authorList>
            <consortium name="The Broad Institute Genomics Platform"/>
            <consortium name="The Broad Institute Genome Sequencing Center for Infectious Disease"/>
            <person name="Wu L."/>
            <person name="Ma J."/>
        </authorList>
    </citation>
    <scope>NUCLEOTIDE SEQUENCE [LARGE SCALE GENOMIC DNA]</scope>
    <source>
        <strain evidence="3">JCM 19015</strain>
    </source>
</reference>
<sequence>MLHRAARRLLLLGPCEPQRVDVPQDHVLEPHADVLPRRGGALPGPENLRRTARGTADPYPGTGQELAPAGDVPEPSDS</sequence>
<comment type="caution">
    <text evidence="2">The sequence shown here is derived from an EMBL/GenBank/DDBJ whole genome shotgun (WGS) entry which is preliminary data.</text>
</comment>
<dbReference type="Proteomes" id="UP001500121">
    <property type="component" value="Unassembled WGS sequence"/>
</dbReference>
<protein>
    <submittedName>
        <fullName evidence="2">Uncharacterized protein</fullName>
    </submittedName>
</protein>
<organism evidence="2 3">
    <name type="scientific">Amnibacterium soli</name>
    <dbReference type="NCBI Taxonomy" id="1282736"/>
    <lineage>
        <taxon>Bacteria</taxon>
        <taxon>Bacillati</taxon>
        <taxon>Actinomycetota</taxon>
        <taxon>Actinomycetes</taxon>
        <taxon>Micrococcales</taxon>
        <taxon>Microbacteriaceae</taxon>
        <taxon>Amnibacterium</taxon>
    </lineage>
</organism>
<gene>
    <name evidence="2" type="ORF">GCM10025783_21300</name>
</gene>
<evidence type="ECO:0000313" key="2">
    <source>
        <dbReference type="EMBL" id="GAA4748886.1"/>
    </source>
</evidence>
<accession>A0ABP8Z8K6</accession>
<evidence type="ECO:0000313" key="3">
    <source>
        <dbReference type="Proteomes" id="UP001500121"/>
    </source>
</evidence>